<organism evidence="1">
    <name type="scientific">Tetraselmis sp. GSL018</name>
    <dbReference type="NCBI Taxonomy" id="582737"/>
    <lineage>
        <taxon>Eukaryota</taxon>
        <taxon>Viridiplantae</taxon>
        <taxon>Chlorophyta</taxon>
        <taxon>core chlorophytes</taxon>
        <taxon>Chlorodendrophyceae</taxon>
        <taxon>Chlorodendrales</taxon>
        <taxon>Chlorodendraceae</taxon>
        <taxon>Tetraselmis</taxon>
    </lineage>
</organism>
<proteinExistence type="predicted"/>
<gene>
    <name evidence="1" type="ORF">TSPGSL018_16997</name>
</gene>
<sequence length="71" mass="7536">IICRIGTPPSLLPSRWHTPFSTTPLARSANPLETVAISSLSAPHVSQTAFHLSHAAEQRVPCAHGMIPSPS</sequence>
<feature type="non-terminal residue" evidence="1">
    <location>
        <position position="1"/>
    </location>
</feature>
<protein>
    <submittedName>
        <fullName evidence="1">Uncharacterized protein</fullName>
    </submittedName>
</protein>
<name>A0A061S493_9CHLO</name>
<dbReference type="AlphaFoldDB" id="A0A061S493"/>
<accession>A0A061S493</accession>
<reference evidence="1" key="1">
    <citation type="submission" date="2014-05" db="EMBL/GenBank/DDBJ databases">
        <title>The transcriptome of the halophilic microalga Tetraselmis sp. GSL018 isolated from the Great Salt Lake, Utah.</title>
        <authorList>
            <person name="Jinkerson R.E."/>
            <person name="D'Adamo S."/>
            <person name="Posewitz M.C."/>
        </authorList>
    </citation>
    <scope>NUCLEOTIDE SEQUENCE</scope>
    <source>
        <strain evidence="1">GSL018</strain>
    </source>
</reference>
<evidence type="ECO:0000313" key="1">
    <source>
        <dbReference type="EMBL" id="JAC77705.1"/>
    </source>
</evidence>
<dbReference type="EMBL" id="GBEZ01007783">
    <property type="protein sequence ID" value="JAC77705.1"/>
    <property type="molecule type" value="Transcribed_RNA"/>
</dbReference>